<evidence type="ECO:0000313" key="3">
    <source>
        <dbReference type="Proteomes" id="UP000499080"/>
    </source>
</evidence>
<dbReference type="OrthoDB" id="8063979at2759"/>
<sequence>MILHGAAAWAYPLSARQSRLWVQFRKVSAQHHRAYSLLNSRTTGYRGIIPLHQSRTGSGLRQNNELHQASSTTISTSNPNNYEDGTTSTNSTPANFQEDRISLKKQFPPVPGLNIFWTVQR</sequence>
<name>A0A4Y2WQN4_ARAVE</name>
<proteinExistence type="predicted"/>
<feature type="region of interest" description="Disordered" evidence="1">
    <location>
        <begin position="54"/>
        <end position="98"/>
    </location>
</feature>
<accession>A0A4Y2WQN4</accession>
<dbReference type="EMBL" id="BGPR01063928">
    <property type="protein sequence ID" value="GBO39028.1"/>
    <property type="molecule type" value="Genomic_DNA"/>
</dbReference>
<feature type="compositionally biased region" description="Polar residues" evidence="1">
    <location>
        <begin position="83"/>
        <end position="95"/>
    </location>
</feature>
<organism evidence="2 3">
    <name type="scientific">Araneus ventricosus</name>
    <name type="common">Orbweaver spider</name>
    <name type="synonym">Epeira ventricosa</name>
    <dbReference type="NCBI Taxonomy" id="182803"/>
    <lineage>
        <taxon>Eukaryota</taxon>
        <taxon>Metazoa</taxon>
        <taxon>Ecdysozoa</taxon>
        <taxon>Arthropoda</taxon>
        <taxon>Chelicerata</taxon>
        <taxon>Arachnida</taxon>
        <taxon>Araneae</taxon>
        <taxon>Araneomorphae</taxon>
        <taxon>Entelegynae</taxon>
        <taxon>Araneoidea</taxon>
        <taxon>Araneidae</taxon>
        <taxon>Araneus</taxon>
    </lineage>
</organism>
<dbReference type="Proteomes" id="UP000499080">
    <property type="component" value="Unassembled WGS sequence"/>
</dbReference>
<keyword evidence="3" id="KW-1185">Reference proteome</keyword>
<protein>
    <submittedName>
        <fullName evidence="2">Uncharacterized protein</fullName>
    </submittedName>
</protein>
<comment type="caution">
    <text evidence="2">The sequence shown here is derived from an EMBL/GenBank/DDBJ whole genome shotgun (WGS) entry which is preliminary data.</text>
</comment>
<dbReference type="AlphaFoldDB" id="A0A4Y2WQN4"/>
<feature type="compositionally biased region" description="Low complexity" evidence="1">
    <location>
        <begin position="70"/>
        <end position="81"/>
    </location>
</feature>
<evidence type="ECO:0000313" key="2">
    <source>
        <dbReference type="EMBL" id="GBO39028.1"/>
    </source>
</evidence>
<evidence type="ECO:0000256" key="1">
    <source>
        <dbReference type="SAM" id="MobiDB-lite"/>
    </source>
</evidence>
<reference evidence="2 3" key="1">
    <citation type="journal article" date="2019" name="Sci. Rep.">
        <title>Orb-weaving spider Araneus ventricosus genome elucidates the spidroin gene catalogue.</title>
        <authorList>
            <person name="Kono N."/>
            <person name="Nakamura H."/>
            <person name="Ohtoshi R."/>
            <person name="Moran D.A.P."/>
            <person name="Shinohara A."/>
            <person name="Yoshida Y."/>
            <person name="Fujiwara M."/>
            <person name="Mori M."/>
            <person name="Tomita M."/>
            <person name="Arakawa K."/>
        </authorList>
    </citation>
    <scope>NUCLEOTIDE SEQUENCE [LARGE SCALE GENOMIC DNA]</scope>
</reference>
<feature type="compositionally biased region" description="Polar residues" evidence="1">
    <location>
        <begin position="54"/>
        <end position="69"/>
    </location>
</feature>
<gene>
    <name evidence="2" type="ORF">AVEN_109387_1</name>
</gene>